<dbReference type="PANTHER" id="PTHR43031:SF10">
    <property type="entry name" value="RHODANESE DOMAIN-CONTAINING PROTEIN"/>
    <property type="match status" value="1"/>
</dbReference>
<dbReference type="Gene3D" id="3.40.250.10">
    <property type="entry name" value="Rhodanese-like domain"/>
    <property type="match status" value="1"/>
</dbReference>
<name>A0ABS1SZS3_9GAMM</name>
<evidence type="ECO:0000313" key="3">
    <source>
        <dbReference type="EMBL" id="MBL4913929.1"/>
    </source>
</evidence>
<dbReference type="InterPro" id="IPR001763">
    <property type="entry name" value="Rhodanese-like_dom"/>
</dbReference>
<proteinExistence type="predicted"/>
<dbReference type="SUPFAM" id="SSF52821">
    <property type="entry name" value="Rhodanese/Cell cycle control phosphatase"/>
    <property type="match status" value="1"/>
</dbReference>
<gene>
    <name evidence="3" type="ORF">JMA39_12440</name>
</gene>
<organism evidence="3 4">
    <name type="scientific">Shewanella schlegeliana</name>
    <dbReference type="NCBI Taxonomy" id="190308"/>
    <lineage>
        <taxon>Bacteria</taxon>
        <taxon>Pseudomonadati</taxon>
        <taxon>Pseudomonadota</taxon>
        <taxon>Gammaproteobacteria</taxon>
        <taxon>Alteromonadales</taxon>
        <taxon>Shewanellaceae</taxon>
        <taxon>Shewanella</taxon>
    </lineage>
</organism>
<accession>A0ABS1SZS3</accession>
<feature type="signal peptide" evidence="1">
    <location>
        <begin position="1"/>
        <end position="22"/>
    </location>
</feature>
<dbReference type="RefSeq" id="WP_202722181.1">
    <property type="nucleotide sequence ID" value="NZ_BPEX01000005.1"/>
</dbReference>
<keyword evidence="1" id="KW-0732">Signal</keyword>
<dbReference type="EMBL" id="JAESVD010000006">
    <property type="protein sequence ID" value="MBL4913929.1"/>
    <property type="molecule type" value="Genomic_DNA"/>
</dbReference>
<dbReference type="Proteomes" id="UP000604898">
    <property type="component" value="Unassembled WGS sequence"/>
</dbReference>
<dbReference type="SMART" id="SM00450">
    <property type="entry name" value="RHOD"/>
    <property type="match status" value="1"/>
</dbReference>
<protein>
    <submittedName>
        <fullName evidence="3">Rhodanese-like domain-containing protein</fullName>
    </submittedName>
</protein>
<dbReference type="CDD" id="cd00158">
    <property type="entry name" value="RHOD"/>
    <property type="match status" value="1"/>
</dbReference>
<evidence type="ECO:0000256" key="1">
    <source>
        <dbReference type="SAM" id="SignalP"/>
    </source>
</evidence>
<keyword evidence="4" id="KW-1185">Reference proteome</keyword>
<dbReference type="InterPro" id="IPR050229">
    <property type="entry name" value="GlpE_sulfurtransferase"/>
</dbReference>
<dbReference type="PROSITE" id="PS50206">
    <property type="entry name" value="RHODANESE_3"/>
    <property type="match status" value="1"/>
</dbReference>
<evidence type="ECO:0000313" key="4">
    <source>
        <dbReference type="Proteomes" id="UP000604898"/>
    </source>
</evidence>
<dbReference type="PANTHER" id="PTHR43031">
    <property type="entry name" value="FAD-DEPENDENT OXIDOREDUCTASE"/>
    <property type="match status" value="1"/>
</dbReference>
<dbReference type="Pfam" id="PF00581">
    <property type="entry name" value="Rhodanese"/>
    <property type="match status" value="1"/>
</dbReference>
<feature type="domain" description="Rhodanese" evidence="2">
    <location>
        <begin position="61"/>
        <end position="153"/>
    </location>
</feature>
<evidence type="ECO:0000259" key="2">
    <source>
        <dbReference type="PROSITE" id="PS50206"/>
    </source>
</evidence>
<comment type="caution">
    <text evidence="3">The sequence shown here is derived from an EMBL/GenBank/DDBJ whole genome shotgun (WGS) entry which is preliminary data.</text>
</comment>
<sequence>MNKVVNMTLLCALLGLSSQAIAYDAKLAQGFNEQFSHAKGKTVGKDIGLISAEGFVKQLQSNANVTAIDIRTPEERQVFGLAMKDQLNISLDELFTAENLDKIPTDKPVVIVCKSGARAMAAGTALRQLGFDNVKVLKGGYSKLSGYVGPNIAN</sequence>
<reference evidence="3 4" key="1">
    <citation type="submission" date="2021-01" db="EMBL/GenBank/DDBJ databases">
        <title>Genome sequence of Shewanella schlegeliana JCM 11561.</title>
        <authorList>
            <person name="Zhang H."/>
            <person name="Li C."/>
        </authorList>
    </citation>
    <scope>NUCLEOTIDE SEQUENCE [LARGE SCALE GENOMIC DNA]</scope>
    <source>
        <strain evidence="3 4">JCM 11561</strain>
    </source>
</reference>
<feature type="chain" id="PRO_5047211111" evidence="1">
    <location>
        <begin position="23"/>
        <end position="154"/>
    </location>
</feature>
<dbReference type="InterPro" id="IPR036873">
    <property type="entry name" value="Rhodanese-like_dom_sf"/>
</dbReference>